<dbReference type="CDD" id="cd12913">
    <property type="entry name" value="PDC1_MCP_like"/>
    <property type="match status" value="1"/>
</dbReference>
<dbReference type="SUPFAM" id="SSF103190">
    <property type="entry name" value="Sensory domain-like"/>
    <property type="match status" value="1"/>
</dbReference>
<evidence type="ECO:0000256" key="5">
    <source>
        <dbReference type="ARBA" id="ARBA00023136"/>
    </source>
</evidence>
<dbReference type="Pfam" id="PF02743">
    <property type="entry name" value="dCache_1"/>
    <property type="match status" value="1"/>
</dbReference>
<comment type="caution">
    <text evidence="11">The sequence shown here is derived from an EMBL/GenBank/DDBJ whole genome shotgun (WGS) entry which is preliminary data.</text>
</comment>
<keyword evidence="8" id="KW-0175">Coiled coil</keyword>
<dbReference type="CDD" id="cd18774">
    <property type="entry name" value="PDC2_HK_sensor"/>
    <property type="match status" value="1"/>
</dbReference>
<keyword evidence="5" id="KW-0472">Membrane</keyword>
<keyword evidence="12" id="KW-1185">Reference proteome</keyword>
<protein>
    <submittedName>
        <fullName evidence="11">Methyl-accepting chemotaxis protein</fullName>
    </submittedName>
</protein>
<dbReference type="InterPro" id="IPR051310">
    <property type="entry name" value="MCP_chemotaxis"/>
</dbReference>
<evidence type="ECO:0000256" key="8">
    <source>
        <dbReference type="SAM" id="Coils"/>
    </source>
</evidence>
<keyword evidence="3" id="KW-0812">Transmembrane</keyword>
<dbReference type="Gene3D" id="3.30.450.20">
    <property type="entry name" value="PAS domain"/>
    <property type="match status" value="2"/>
</dbReference>
<gene>
    <name evidence="11" type="ORF">ACFQPB_14545</name>
</gene>
<dbReference type="Pfam" id="PF00015">
    <property type="entry name" value="MCPsignal"/>
    <property type="match status" value="1"/>
</dbReference>
<name>A0ABW2QLR9_9BURK</name>
<dbReference type="PANTHER" id="PTHR43531">
    <property type="entry name" value="PROTEIN ICFG"/>
    <property type="match status" value="1"/>
</dbReference>
<dbReference type="InterPro" id="IPR033479">
    <property type="entry name" value="dCache_1"/>
</dbReference>
<comment type="subcellular location">
    <subcellularLocation>
        <location evidence="1">Cell membrane</location>
        <topology evidence="1">Multi-pass membrane protein</topology>
    </subcellularLocation>
</comment>
<keyword evidence="4" id="KW-1133">Transmembrane helix</keyword>
<accession>A0ABW2QLR9</accession>
<evidence type="ECO:0000259" key="10">
    <source>
        <dbReference type="PROSITE" id="PS50885"/>
    </source>
</evidence>
<dbReference type="SMART" id="SM00283">
    <property type="entry name" value="MA"/>
    <property type="match status" value="1"/>
</dbReference>
<feature type="domain" description="HAMP" evidence="10">
    <location>
        <begin position="293"/>
        <end position="347"/>
    </location>
</feature>
<dbReference type="Gene3D" id="1.10.287.950">
    <property type="entry name" value="Methyl-accepting chemotaxis protein"/>
    <property type="match status" value="1"/>
</dbReference>
<dbReference type="PROSITE" id="PS50885">
    <property type="entry name" value="HAMP"/>
    <property type="match status" value="1"/>
</dbReference>
<evidence type="ECO:0000256" key="6">
    <source>
        <dbReference type="ARBA" id="ARBA00029447"/>
    </source>
</evidence>
<evidence type="ECO:0000256" key="4">
    <source>
        <dbReference type="ARBA" id="ARBA00022989"/>
    </source>
</evidence>
<proteinExistence type="inferred from homology"/>
<dbReference type="CDD" id="cd11386">
    <property type="entry name" value="MCP_signal"/>
    <property type="match status" value="1"/>
</dbReference>
<dbReference type="CDD" id="cd06225">
    <property type="entry name" value="HAMP"/>
    <property type="match status" value="1"/>
</dbReference>
<dbReference type="Proteomes" id="UP001596501">
    <property type="component" value="Unassembled WGS sequence"/>
</dbReference>
<dbReference type="RefSeq" id="WP_382224653.1">
    <property type="nucleotide sequence ID" value="NZ_JBHTCA010000011.1"/>
</dbReference>
<dbReference type="EMBL" id="JBHTCA010000011">
    <property type="protein sequence ID" value="MFC7410084.1"/>
    <property type="molecule type" value="Genomic_DNA"/>
</dbReference>
<evidence type="ECO:0000256" key="3">
    <source>
        <dbReference type="ARBA" id="ARBA00022692"/>
    </source>
</evidence>
<dbReference type="PROSITE" id="PS50111">
    <property type="entry name" value="CHEMOTAXIS_TRANSDUC_2"/>
    <property type="match status" value="1"/>
</dbReference>
<dbReference type="Pfam" id="PF00672">
    <property type="entry name" value="HAMP"/>
    <property type="match status" value="1"/>
</dbReference>
<reference evidence="12" key="1">
    <citation type="journal article" date="2019" name="Int. J. Syst. Evol. Microbiol.">
        <title>The Global Catalogue of Microorganisms (GCM) 10K type strain sequencing project: providing services to taxonomists for standard genome sequencing and annotation.</title>
        <authorList>
            <consortium name="The Broad Institute Genomics Platform"/>
            <consortium name="The Broad Institute Genome Sequencing Center for Infectious Disease"/>
            <person name="Wu L."/>
            <person name="Ma J."/>
        </authorList>
    </citation>
    <scope>NUCLEOTIDE SEQUENCE [LARGE SCALE GENOMIC DNA]</scope>
    <source>
        <strain evidence="12">CGMCC 1.12371</strain>
    </source>
</reference>
<comment type="similarity">
    <text evidence="6">Belongs to the methyl-accepting chemotaxis (MCP) protein family.</text>
</comment>
<dbReference type="InterPro" id="IPR003660">
    <property type="entry name" value="HAMP_dom"/>
</dbReference>
<keyword evidence="2" id="KW-1003">Cell membrane</keyword>
<evidence type="ECO:0000256" key="2">
    <source>
        <dbReference type="ARBA" id="ARBA00022475"/>
    </source>
</evidence>
<evidence type="ECO:0000259" key="9">
    <source>
        <dbReference type="PROSITE" id="PS50111"/>
    </source>
</evidence>
<keyword evidence="7" id="KW-0807">Transducer</keyword>
<evidence type="ECO:0000313" key="11">
    <source>
        <dbReference type="EMBL" id="MFC7410084.1"/>
    </source>
</evidence>
<evidence type="ECO:0000313" key="12">
    <source>
        <dbReference type="Proteomes" id="UP001596501"/>
    </source>
</evidence>
<evidence type="ECO:0000256" key="7">
    <source>
        <dbReference type="PROSITE-ProRule" id="PRU00284"/>
    </source>
</evidence>
<sequence length="601" mass="62876">MIKTIRARILVISSLAVVTALAITGAVSYQIVRSNTMQAIEQNLRAITEGNTVTIETWVSSKAAAVQATADAVRPGDPQGLVVHMAKSNGFRIATVGWEDKSFVSSNPNTPATFDPTARPWYKSAVAAGRLLVTKPYADATTGAPFVSFAAPLMREGKATGVLSGVMPLQVVQEVAAAIRPTPNSVAFVVDKDGMLLAAPASEMTLKASTELSPALTPERLRELASGSMVAPLDLGGEKLLKIKEIKGTDWYLAVGLDVGDATASLREIVRLMVLSVVLLALATAGLSALLTAQSFRRLNAVRDALDEISQSGGDLTRRLPVVGSDEVDQIARAFNAFVSKIGLVLCDIRDGAQAVHAATNEIKVGNMDLSSRTERSAGNIEETAASLDELNNAVRQLADSAQLASRLTASANQAAGKGGEAMQGVVSTMGEIAEASSRIGEIIGVIDGIAFQTNILALNAAVEAARAGEHGRGFAVVASEVRSLAQRSANAAKEIKDLIDASRRSVDTGNQRVRATGATMTEIVTGIQEVAGIIDKLNQSTGHQSAGIDQISQAIHEMDRTTQQNAALVEESAAASAVVNDQVERLLHTVGAFTLETGRG</sequence>
<dbReference type="InterPro" id="IPR029151">
    <property type="entry name" value="Sensor-like_sf"/>
</dbReference>
<dbReference type="InterPro" id="IPR004089">
    <property type="entry name" value="MCPsignal_dom"/>
</dbReference>
<dbReference type="SMART" id="SM00304">
    <property type="entry name" value="HAMP"/>
    <property type="match status" value="2"/>
</dbReference>
<dbReference type="SUPFAM" id="SSF58104">
    <property type="entry name" value="Methyl-accepting chemotaxis protein (MCP) signaling domain"/>
    <property type="match status" value="1"/>
</dbReference>
<feature type="domain" description="Methyl-accepting transducer" evidence="9">
    <location>
        <begin position="352"/>
        <end position="581"/>
    </location>
</feature>
<feature type="coiled-coil region" evidence="8">
    <location>
        <begin position="381"/>
        <end position="408"/>
    </location>
</feature>
<organism evidence="11 12">
    <name type="scientific">Hydrogenophaga atypica</name>
    <dbReference type="NCBI Taxonomy" id="249409"/>
    <lineage>
        <taxon>Bacteria</taxon>
        <taxon>Pseudomonadati</taxon>
        <taxon>Pseudomonadota</taxon>
        <taxon>Betaproteobacteria</taxon>
        <taxon>Burkholderiales</taxon>
        <taxon>Comamonadaceae</taxon>
        <taxon>Hydrogenophaga</taxon>
    </lineage>
</organism>
<dbReference type="PANTHER" id="PTHR43531:SF16">
    <property type="entry name" value="METHYL-ACCEPTING CHEMOTAXIS PROTEIN II"/>
    <property type="match status" value="1"/>
</dbReference>
<evidence type="ECO:0000256" key="1">
    <source>
        <dbReference type="ARBA" id="ARBA00004651"/>
    </source>
</evidence>